<gene>
    <name evidence="2" type="ORF">TUM4438_32680</name>
</gene>
<proteinExistence type="predicted"/>
<keyword evidence="3" id="KW-1185">Reference proteome</keyword>
<dbReference type="EMBL" id="BPEY01000068">
    <property type="protein sequence ID" value="GIU49326.1"/>
    <property type="molecule type" value="Genomic_DNA"/>
</dbReference>
<protein>
    <submittedName>
        <fullName evidence="2">Uncharacterized protein</fullName>
    </submittedName>
</protein>
<feature type="region of interest" description="Disordered" evidence="1">
    <location>
        <begin position="61"/>
        <end position="91"/>
    </location>
</feature>
<evidence type="ECO:0000256" key="1">
    <source>
        <dbReference type="SAM" id="MobiDB-lite"/>
    </source>
</evidence>
<evidence type="ECO:0000313" key="3">
    <source>
        <dbReference type="Proteomes" id="UP000887104"/>
    </source>
</evidence>
<dbReference type="Proteomes" id="UP000887104">
    <property type="component" value="Unassembled WGS sequence"/>
</dbReference>
<evidence type="ECO:0000313" key="2">
    <source>
        <dbReference type="EMBL" id="GIU49326.1"/>
    </source>
</evidence>
<sequence length="91" mass="10449">MNCMPVTSFTVPKQHPNNFERFIKVEAYKQGATHYSVHITDETWKGLPIAGEVDAYFCQKKEDRPAAPQQQTQPQLPVYIINNNNNNNNNN</sequence>
<organism evidence="2 3">
    <name type="scientific">Shewanella sairae</name>
    <dbReference type="NCBI Taxonomy" id="190310"/>
    <lineage>
        <taxon>Bacteria</taxon>
        <taxon>Pseudomonadati</taxon>
        <taxon>Pseudomonadota</taxon>
        <taxon>Gammaproteobacteria</taxon>
        <taxon>Alteromonadales</taxon>
        <taxon>Shewanellaceae</taxon>
        <taxon>Shewanella</taxon>
    </lineage>
</organism>
<reference evidence="2" key="1">
    <citation type="submission" date="2021-05" db="EMBL/GenBank/DDBJ databases">
        <title>Molecular characterization for Shewanella algae harboring chromosomal blaOXA-55-like strains isolated from clinical and environment sample.</title>
        <authorList>
            <person name="Ohama Y."/>
            <person name="Aoki K."/>
            <person name="Harada S."/>
            <person name="Moriya K."/>
            <person name="Ishii Y."/>
            <person name="Tateda K."/>
        </authorList>
    </citation>
    <scope>NUCLEOTIDE SEQUENCE</scope>
    <source>
        <strain evidence="2">JCM 11563</strain>
    </source>
</reference>
<comment type="caution">
    <text evidence="2">The sequence shown here is derived from an EMBL/GenBank/DDBJ whole genome shotgun (WGS) entry which is preliminary data.</text>
</comment>
<name>A0ABQ4PME9_9GAMM</name>
<accession>A0ABQ4PME9</accession>
<feature type="compositionally biased region" description="Low complexity" evidence="1">
    <location>
        <begin position="66"/>
        <end position="91"/>
    </location>
</feature>